<name>A0A382AW47_9ZZZZ</name>
<protein>
    <submittedName>
        <fullName evidence="1">Uncharacterized protein</fullName>
    </submittedName>
</protein>
<gene>
    <name evidence="1" type="ORF">METZ01_LOCUS158620</name>
</gene>
<accession>A0A382AW47</accession>
<reference evidence="1" key="1">
    <citation type="submission" date="2018-05" db="EMBL/GenBank/DDBJ databases">
        <authorList>
            <person name="Lanie J.A."/>
            <person name="Ng W.-L."/>
            <person name="Kazmierczak K.M."/>
            <person name="Andrzejewski T.M."/>
            <person name="Davidsen T.M."/>
            <person name="Wayne K.J."/>
            <person name="Tettelin H."/>
            <person name="Glass J.I."/>
            <person name="Rusch D."/>
            <person name="Podicherti R."/>
            <person name="Tsui H.-C.T."/>
            <person name="Winkler M.E."/>
        </authorList>
    </citation>
    <scope>NUCLEOTIDE SEQUENCE</scope>
</reference>
<dbReference type="EMBL" id="UINC01027102">
    <property type="protein sequence ID" value="SVB05766.1"/>
    <property type="molecule type" value="Genomic_DNA"/>
</dbReference>
<feature type="non-terminal residue" evidence="1">
    <location>
        <position position="64"/>
    </location>
</feature>
<proteinExistence type="predicted"/>
<evidence type="ECO:0000313" key="1">
    <source>
        <dbReference type="EMBL" id="SVB05766.1"/>
    </source>
</evidence>
<organism evidence="1">
    <name type="scientific">marine metagenome</name>
    <dbReference type="NCBI Taxonomy" id="408172"/>
    <lineage>
        <taxon>unclassified sequences</taxon>
        <taxon>metagenomes</taxon>
        <taxon>ecological metagenomes</taxon>
    </lineage>
</organism>
<sequence>MLAYMNSVWALSISLAATQEVEVSFLSWGYLDVSVHPVSPPALCIQTRVTCLQQARFPYSEISG</sequence>
<dbReference type="AlphaFoldDB" id="A0A382AW47"/>